<reference evidence="2" key="1">
    <citation type="journal article" date="2014" name="Front. Microbiol.">
        <title>High frequency of phylogenetically diverse reductive dehalogenase-homologous genes in deep subseafloor sedimentary metagenomes.</title>
        <authorList>
            <person name="Kawai M."/>
            <person name="Futagami T."/>
            <person name="Toyoda A."/>
            <person name="Takaki Y."/>
            <person name="Nishi S."/>
            <person name="Hori S."/>
            <person name="Arai W."/>
            <person name="Tsubouchi T."/>
            <person name="Morono Y."/>
            <person name="Uchiyama I."/>
            <person name="Ito T."/>
            <person name="Fujiyama A."/>
            <person name="Inagaki F."/>
            <person name="Takami H."/>
        </authorList>
    </citation>
    <scope>NUCLEOTIDE SEQUENCE</scope>
    <source>
        <strain evidence="2">Expedition CK06-06</strain>
    </source>
</reference>
<dbReference type="Gene3D" id="3.20.20.370">
    <property type="entry name" value="Glycoside hydrolase/deacetylase"/>
    <property type="match status" value="1"/>
</dbReference>
<feature type="domain" description="NodB homology" evidence="1">
    <location>
        <begin position="2"/>
        <end position="69"/>
    </location>
</feature>
<dbReference type="InterPro" id="IPR011330">
    <property type="entry name" value="Glyco_hydro/deAcase_b/a-brl"/>
</dbReference>
<name>X1MLQ9_9ZZZZ</name>
<dbReference type="EMBL" id="BARV01020946">
    <property type="protein sequence ID" value="GAI18966.1"/>
    <property type="molecule type" value="Genomic_DNA"/>
</dbReference>
<accession>X1MLQ9</accession>
<dbReference type="InterPro" id="IPR002509">
    <property type="entry name" value="NODB_dom"/>
</dbReference>
<sequence>WGMLRDVQSRGHTIGHHSISHRRARKAIGELGCQGYIRNEIDNGLEMLKRRGIEARHFAYPSGDRDEKTDACLFTKFDTLRGVAFGKTKYFYTTEELARTRLIYATPVRAALKNLVVRVRGVTCWLEPGTGPTLDKLVEQNMAIFLYTHTPRDTELIPLSNLNNRVTFYPMDVLAGPNQR</sequence>
<protein>
    <recommendedName>
        <fullName evidence="1">NodB homology domain-containing protein</fullName>
    </recommendedName>
</protein>
<dbReference type="Pfam" id="PF01522">
    <property type="entry name" value="Polysacc_deac_1"/>
    <property type="match status" value="1"/>
</dbReference>
<dbReference type="SUPFAM" id="SSF88713">
    <property type="entry name" value="Glycoside hydrolase/deacetylase"/>
    <property type="match status" value="1"/>
</dbReference>
<evidence type="ECO:0000259" key="1">
    <source>
        <dbReference type="Pfam" id="PF01522"/>
    </source>
</evidence>
<organism evidence="2">
    <name type="scientific">marine sediment metagenome</name>
    <dbReference type="NCBI Taxonomy" id="412755"/>
    <lineage>
        <taxon>unclassified sequences</taxon>
        <taxon>metagenomes</taxon>
        <taxon>ecological metagenomes</taxon>
    </lineage>
</organism>
<evidence type="ECO:0000313" key="2">
    <source>
        <dbReference type="EMBL" id="GAI18966.1"/>
    </source>
</evidence>
<feature type="non-terminal residue" evidence="2">
    <location>
        <position position="1"/>
    </location>
</feature>
<dbReference type="AlphaFoldDB" id="X1MLQ9"/>
<comment type="caution">
    <text evidence="2">The sequence shown here is derived from an EMBL/GenBank/DDBJ whole genome shotgun (WGS) entry which is preliminary data.</text>
</comment>
<proteinExistence type="predicted"/>
<gene>
    <name evidence="2" type="ORF">S06H3_34827</name>
</gene>
<dbReference type="GO" id="GO:0005975">
    <property type="term" value="P:carbohydrate metabolic process"/>
    <property type="evidence" value="ECO:0007669"/>
    <property type="project" value="InterPro"/>
</dbReference>